<feature type="compositionally biased region" description="Polar residues" evidence="2">
    <location>
        <begin position="9"/>
        <end position="21"/>
    </location>
</feature>
<gene>
    <name evidence="3" type="ORF">SteCoe_5816</name>
</gene>
<proteinExistence type="predicted"/>
<reference evidence="3 4" key="1">
    <citation type="submission" date="2016-11" db="EMBL/GenBank/DDBJ databases">
        <title>The macronuclear genome of Stentor coeruleus: a giant cell with tiny introns.</title>
        <authorList>
            <person name="Slabodnick M."/>
            <person name="Ruby J.G."/>
            <person name="Reiff S.B."/>
            <person name="Swart E.C."/>
            <person name="Gosai S."/>
            <person name="Prabakaran S."/>
            <person name="Witkowska E."/>
            <person name="Larue G.E."/>
            <person name="Fisher S."/>
            <person name="Freeman R.M."/>
            <person name="Gunawardena J."/>
            <person name="Chu W."/>
            <person name="Stover N.A."/>
            <person name="Gregory B.D."/>
            <person name="Nowacki M."/>
            <person name="Derisi J."/>
            <person name="Roy S.W."/>
            <person name="Marshall W.F."/>
            <person name="Sood P."/>
        </authorList>
    </citation>
    <scope>NUCLEOTIDE SEQUENCE [LARGE SCALE GENOMIC DNA]</scope>
    <source>
        <strain evidence="3">WM001</strain>
    </source>
</reference>
<name>A0A1R2CRE9_9CILI</name>
<evidence type="ECO:0000256" key="1">
    <source>
        <dbReference type="SAM" id="Coils"/>
    </source>
</evidence>
<evidence type="ECO:0000313" key="4">
    <source>
        <dbReference type="Proteomes" id="UP000187209"/>
    </source>
</evidence>
<evidence type="ECO:0000256" key="2">
    <source>
        <dbReference type="SAM" id="MobiDB-lite"/>
    </source>
</evidence>
<protein>
    <submittedName>
        <fullName evidence="3">Uncharacterized protein</fullName>
    </submittedName>
</protein>
<keyword evidence="1" id="KW-0175">Coiled coil</keyword>
<accession>A0A1R2CRE9</accession>
<keyword evidence="4" id="KW-1185">Reference proteome</keyword>
<dbReference type="AlphaFoldDB" id="A0A1R2CRE9"/>
<sequence length="412" mass="47007">MHLVRMHSKSSLGFSNGSQTSRVKHSQKPTHSTFSNPFLKSTISLDSIPPRFLSPVNKVKHEISESIKELQSSGSYLVKAKNACKALEVCASEKGTYQKEMKLIVDAAKEAIFQKKEQVDENILSRIYENHTEVILDNTHIPYIYIAESALICYQDLNQEFISYKDHSAYLHKELSIQNSNLESEISYLKKYINENISEPLRLKDHAIKICEEKLTSSGKMITKLNETNIENDELIKNLKSQISVYKRKVLEMQNIDEEKELKIGQLNKIIDETKAELKSIQEENNKMKYYLGTSLVKLKKANIREKSLEMRNNDVELENIRLGVRAAGRFEDLTPRPSFTGIENLLPDAPDSTKDRVKKIISLALIKQHSEKSVNNKRGSFLITTKRISKSKQKMSPVLSPSIAEGEVTYT</sequence>
<evidence type="ECO:0000313" key="3">
    <source>
        <dbReference type="EMBL" id="OMJ91565.1"/>
    </source>
</evidence>
<organism evidence="3 4">
    <name type="scientific">Stentor coeruleus</name>
    <dbReference type="NCBI Taxonomy" id="5963"/>
    <lineage>
        <taxon>Eukaryota</taxon>
        <taxon>Sar</taxon>
        <taxon>Alveolata</taxon>
        <taxon>Ciliophora</taxon>
        <taxon>Postciliodesmatophora</taxon>
        <taxon>Heterotrichea</taxon>
        <taxon>Heterotrichida</taxon>
        <taxon>Stentoridae</taxon>
        <taxon>Stentor</taxon>
    </lineage>
</organism>
<dbReference type="Proteomes" id="UP000187209">
    <property type="component" value="Unassembled WGS sequence"/>
</dbReference>
<dbReference type="EMBL" id="MPUH01000078">
    <property type="protein sequence ID" value="OMJ91565.1"/>
    <property type="molecule type" value="Genomic_DNA"/>
</dbReference>
<dbReference type="OrthoDB" id="325354at2759"/>
<comment type="caution">
    <text evidence="3">The sequence shown here is derived from an EMBL/GenBank/DDBJ whole genome shotgun (WGS) entry which is preliminary data.</text>
</comment>
<feature type="coiled-coil region" evidence="1">
    <location>
        <begin position="236"/>
        <end position="319"/>
    </location>
</feature>
<feature type="region of interest" description="Disordered" evidence="2">
    <location>
        <begin position="1"/>
        <end position="35"/>
    </location>
</feature>